<dbReference type="Pfam" id="PF01863">
    <property type="entry name" value="YgjP-like"/>
    <property type="match status" value="1"/>
</dbReference>
<dbReference type="InterPro" id="IPR002725">
    <property type="entry name" value="YgjP-like_metallopeptidase"/>
</dbReference>
<evidence type="ECO:0000313" key="3">
    <source>
        <dbReference type="Proteomes" id="UP000199771"/>
    </source>
</evidence>
<keyword evidence="3" id="KW-1185">Reference proteome</keyword>
<dbReference type="EMBL" id="FOOC01000010">
    <property type="protein sequence ID" value="SFF57853.1"/>
    <property type="molecule type" value="Genomic_DNA"/>
</dbReference>
<dbReference type="CDD" id="cd07344">
    <property type="entry name" value="M48_yhfN_like"/>
    <property type="match status" value="1"/>
</dbReference>
<feature type="domain" description="YgjP-like metallopeptidase" evidence="1">
    <location>
        <begin position="21"/>
        <end position="235"/>
    </location>
</feature>
<dbReference type="InterPro" id="IPR053136">
    <property type="entry name" value="UTP_pyrophosphatase-like"/>
</dbReference>
<accession>A0A1I2JUW6</accession>
<protein>
    <recommendedName>
        <fullName evidence="1">YgjP-like metallopeptidase domain-containing protein</fullName>
    </recommendedName>
</protein>
<proteinExistence type="predicted"/>
<dbReference type="Proteomes" id="UP000199771">
    <property type="component" value="Unassembled WGS sequence"/>
</dbReference>
<dbReference type="PANTHER" id="PTHR30399:SF1">
    <property type="entry name" value="UTP PYROPHOSPHATASE"/>
    <property type="match status" value="1"/>
</dbReference>
<gene>
    <name evidence="2" type="ORF">SAMN04488120_11013</name>
</gene>
<organism evidence="2 3">
    <name type="scientific">Fontimonas thermophila</name>
    <dbReference type="NCBI Taxonomy" id="1076937"/>
    <lineage>
        <taxon>Bacteria</taxon>
        <taxon>Pseudomonadati</taxon>
        <taxon>Pseudomonadota</taxon>
        <taxon>Gammaproteobacteria</taxon>
        <taxon>Nevskiales</taxon>
        <taxon>Nevskiaceae</taxon>
        <taxon>Fontimonas</taxon>
    </lineage>
</organism>
<reference evidence="2 3" key="1">
    <citation type="submission" date="2016-10" db="EMBL/GenBank/DDBJ databases">
        <authorList>
            <person name="de Groot N.N."/>
        </authorList>
    </citation>
    <scope>NUCLEOTIDE SEQUENCE [LARGE SCALE GENOMIC DNA]</scope>
    <source>
        <strain evidence="2 3">DSM 23609</strain>
    </source>
</reference>
<dbReference type="Gene3D" id="3.30.2010.10">
    <property type="entry name" value="Metalloproteases ('zincins'), catalytic domain"/>
    <property type="match status" value="1"/>
</dbReference>
<name>A0A1I2JUW6_9GAMM</name>
<evidence type="ECO:0000313" key="2">
    <source>
        <dbReference type="EMBL" id="SFF57853.1"/>
    </source>
</evidence>
<sequence>MQLDLFRDDFRLRECPSLRARSIRIEVRPDREVRLIYPRWAARADALAFLRAREDWVRAKLAELQARADGCPPPPPVRWDGRDEILLQGQTVPVCIEVATLRQIQVRIEPGLITLFVPGTARDDARQLERALRRALIQQAQRQARRLLDEEAMRAQLRWTALSIADPQTQWGSCAADGRIMLSWRLIMAPPPVFRYVVVHELCHLVHMNHSPDFWAQVERQMPDYQIHKRWLRDHGGRLYHYLPRRRARA</sequence>
<dbReference type="PANTHER" id="PTHR30399">
    <property type="entry name" value="UNCHARACTERIZED PROTEIN YGJP"/>
    <property type="match status" value="1"/>
</dbReference>
<dbReference type="AlphaFoldDB" id="A0A1I2JUW6"/>
<evidence type="ECO:0000259" key="1">
    <source>
        <dbReference type="Pfam" id="PF01863"/>
    </source>
</evidence>